<evidence type="ECO:0000256" key="1">
    <source>
        <dbReference type="SAM" id="Phobius"/>
    </source>
</evidence>
<feature type="transmembrane region" description="Helical" evidence="1">
    <location>
        <begin position="48"/>
        <end position="66"/>
    </location>
</feature>
<keyword evidence="3" id="KW-1185">Reference proteome</keyword>
<sequence>MLHQLNDSQQCKLDRGVVSIGHNDITILLLFEVEMFAKSINCLVSVRIWSIILFATAMVLLIRVSILDREEGDKIIDQILTEIFSTMHFPTLLNETIDGLCKDLNLTHHQNCNAIVSDANFSPVQFALLRVLELMQQALRGIEGISKPQVDDIATRAYHKNLDGSLCYSTFKFVFYVHIENEEPKTTSEVLYYLRSLGGSGLHEKSDVIDLFLEDYYKAPPDLRHMKPLHNDFCGGS</sequence>
<name>A0A6J5XQG1_PRUAR</name>
<evidence type="ECO:0000313" key="3">
    <source>
        <dbReference type="Proteomes" id="UP000507245"/>
    </source>
</evidence>
<gene>
    <name evidence="2" type="ORF">ORAREDHAP_LOCUS39079</name>
</gene>
<dbReference type="EMBL" id="CAEKKB010000006">
    <property type="protein sequence ID" value="CAB4314607.1"/>
    <property type="molecule type" value="Genomic_DNA"/>
</dbReference>
<dbReference type="AlphaFoldDB" id="A0A6J5XQG1"/>
<dbReference type="Proteomes" id="UP000507245">
    <property type="component" value="Unassembled WGS sequence"/>
</dbReference>
<accession>A0A6J5XQG1</accession>
<keyword evidence="1" id="KW-1133">Transmembrane helix</keyword>
<evidence type="ECO:0000313" key="2">
    <source>
        <dbReference type="EMBL" id="CAB4314607.1"/>
    </source>
</evidence>
<organism evidence="2 3">
    <name type="scientific">Prunus armeniaca</name>
    <name type="common">Apricot</name>
    <name type="synonym">Armeniaca vulgaris</name>
    <dbReference type="NCBI Taxonomy" id="36596"/>
    <lineage>
        <taxon>Eukaryota</taxon>
        <taxon>Viridiplantae</taxon>
        <taxon>Streptophyta</taxon>
        <taxon>Embryophyta</taxon>
        <taxon>Tracheophyta</taxon>
        <taxon>Spermatophyta</taxon>
        <taxon>Magnoliopsida</taxon>
        <taxon>eudicotyledons</taxon>
        <taxon>Gunneridae</taxon>
        <taxon>Pentapetalae</taxon>
        <taxon>rosids</taxon>
        <taxon>fabids</taxon>
        <taxon>Rosales</taxon>
        <taxon>Rosaceae</taxon>
        <taxon>Amygdaloideae</taxon>
        <taxon>Amygdaleae</taxon>
        <taxon>Prunus</taxon>
    </lineage>
</organism>
<keyword evidence="1" id="KW-0472">Membrane</keyword>
<reference evidence="3" key="1">
    <citation type="journal article" date="2020" name="Genome Biol.">
        <title>Gamete binning: chromosome-level and haplotype-resolved genome assembly enabled by high-throughput single-cell sequencing of gamete genomes.</title>
        <authorList>
            <person name="Campoy J.A."/>
            <person name="Sun H."/>
            <person name="Goel M."/>
            <person name="Jiao W.-B."/>
            <person name="Folz-Donahue K."/>
            <person name="Wang N."/>
            <person name="Rubio M."/>
            <person name="Liu C."/>
            <person name="Kukat C."/>
            <person name="Ruiz D."/>
            <person name="Huettel B."/>
            <person name="Schneeberger K."/>
        </authorList>
    </citation>
    <scope>NUCLEOTIDE SEQUENCE [LARGE SCALE GENOMIC DNA]</scope>
    <source>
        <strain evidence="3">cv. Rojo Pasion</strain>
    </source>
</reference>
<keyword evidence="1" id="KW-0812">Transmembrane</keyword>
<protein>
    <submittedName>
        <fullName evidence="2">Uncharacterized protein</fullName>
    </submittedName>
</protein>
<proteinExistence type="predicted"/>